<dbReference type="Pfam" id="PF00226">
    <property type="entry name" value="DnaJ"/>
    <property type="match status" value="1"/>
</dbReference>
<dbReference type="AlphaFoldDB" id="A0AAN8I7S4"/>
<dbReference type="SUPFAM" id="SSF46565">
    <property type="entry name" value="Chaperone J-domain"/>
    <property type="match status" value="1"/>
</dbReference>
<name>A0AAN8I7S4_9EURO</name>
<dbReference type="EMBL" id="JAKLMC020000015">
    <property type="protein sequence ID" value="KAK5952520.1"/>
    <property type="molecule type" value="Genomic_DNA"/>
</dbReference>
<organism evidence="2 3">
    <name type="scientific">Knufia fluminis</name>
    <dbReference type="NCBI Taxonomy" id="191047"/>
    <lineage>
        <taxon>Eukaryota</taxon>
        <taxon>Fungi</taxon>
        <taxon>Dikarya</taxon>
        <taxon>Ascomycota</taxon>
        <taxon>Pezizomycotina</taxon>
        <taxon>Eurotiomycetes</taxon>
        <taxon>Chaetothyriomycetidae</taxon>
        <taxon>Chaetothyriales</taxon>
        <taxon>Trichomeriaceae</taxon>
        <taxon>Knufia</taxon>
    </lineage>
</organism>
<feature type="domain" description="J" evidence="1">
    <location>
        <begin position="81"/>
        <end position="153"/>
    </location>
</feature>
<dbReference type="InterPro" id="IPR036869">
    <property type="entry name" value="J_dom_sf"/>
</dbReference>
<dbReference type="Proteomes" id="UP001316803">
    <property type="component" value="Unassembled WGS sequence"/>
</dbReference>
<reference evidence="2 3" key="1">
    <citation type="submission" date="2022-12" db="EMBL/GenBank/DDBJ databases">
        <title>Genomic features and morphological characterization of a novel Knufia sp. strain isolated from spacecraft assembly facility.</title>
        <authorList>
            <person name="Teixeira M."/>
            <person name="Chander A.M."/>
            <person name="Stajich J.E."/>
            <person name="Venkateswaran K."/>
        </authorList>
    </citation>
    <scope>NUCLEOTIDE SEQUENCE [LARGE SCALE GENOMIC DNA]</scope>
    <source>
        <strain evidence="2 3">FJI-L2-BK-P2</strain>
    </source>
</reference>
<comment type="caution">
    <text evidence="2">The sequence shown here is derived from an EMBL/GenBank/DDBJ whole genome shotgun (WGS) entry which is preliminary data.</text>
</comment>
<accession>A0AAN8I7S4</accession>
<dbReference type="InterPro" id="IPR001623">
    <property type="entry name" value="DnaJ_domain"/>
</dbReference>
<dbReference type="CDD" id="cd06257">
    <property type="entry name" value="DnaJ"/>
    <property type="match status" value="1"/>
</dbReference>
<protein>
    <recommendedName>
        <fullName evidence="1">J domain-containing protein</fullName>
    </recommendedName>
</protein>
<keyword evidence="3" id="KW-1185">Reference proteome</keyword>
<evidence type="ECO:0000313" key="2">
    <source>
        <dbReference type="EMBL" id="KAK5952520.1"/>
    </source>
</evidence>
<sequence length="416" mass="45524">MADNALIPVLSYLGWSFLPNLATQFLQTIYYRITLSAGTPHPQPGSPLYARDHRRIRICVLTLYLLYTLAQSLYDVKLAGDFYTLLGVDPYLTTEKEIKSKVRRLAARYHPDKLGASSSSTSDDDQSSIFVKLRLASETLTTPSHKYAYTHFGPGVVTHIPKPDETTATSNSSAKQITRQTAELVTLALRRKIPSYLGTLTFIAVLNSFLLPKKAPGKFWRYLILSSSFVLEVYLITHDVPALPGGVEQVLGWLRGYTKLGDLLPGHLLPYQLLEISGRFAMSLNIFISQIGVLFPGASGVAGGDTAQLKAWMTGLNTSLGSLASVSGRIDGEAGGLLALQFAPFRGDWGRVGELRRGMKEGMVMGAVRGHGEVREAVRRVVERRREAGRGRGGVKVGRGDGADVVDLLRSDEQFV</sequence>
<dbReference type="Gene3D" id="1.10.287.110">
    <property type="entry name" value="DnaJ domain"/>
    <property type="match status" value="1"/>
</dbReference>
<evidence type="ECO:0000259" key="1">
    <source>
        <dbReference type="PROSITE" id="PS50076"/>
    </source>
</evidence>
<dbReference type="SMART" id="SM00271">
    <property type="entry name" value="DnaJ"/>
    <property type="match status" value="1"/>
</dbReference>
<dbReference type="PROSITE" id="PS50076">
    <property type="entry name" value="DNAJ_2"/>
    <property type="match status" value="1"/>
</dbReference>
<gene>
    <name evidence="2" type="ORF">OHC33_006564</name>
</gene>
<evidence type="ECO:0000313" key="3">
    <source>
        <dbReference type="Proteomes" id="UP001316803"/>
    </source>
</evidence>
<proteinExistence type="predicted"/>